<accession>A0A3L8P514</accession>
<keyword evidence="3" id="KW-1185">Reference proteome</keyword>
<protein>
    <submittedName>
        <fullName evidence="2">Amino acid deaminase/aldolase</fullName>
    </submittedName>
</protein>
<dbReference type="SUPFAM" id="SSF51419">
    <property type="entry name" value="PLP-binding barrel"/>
    <property type="match status" value="1"/>
</dbReference>
<sequence length="401" mass="42468">MSEILDEVERHALGRRLDHAARGLADLAFPLMVVDLDAFDANADDLVRRAAGKPVRVASKSLRVPALLERALAHDGFGGVLAYTLREALWLCEEGISDDVVMGYPSVDSSALQRLVDSDAARAAVTLMVDDVAQLDLVPTRPGEPVRVAIDVDAGLRLRHQHVGPKRSPLFDVDDVAALARRIVDRPGLRLVGVMTYEGQVAGVQDALPGPKSLIVRRLKQASVAQLTERRSAIAAALGEIADLEFWNAGGSGSVETTVADPVVTEVAAGSGLLVPALFDHYESFEPRPASFFAVPVVRRPNEDVATVAGGGFAASGAAGKDRLPLPWAPPGLQLTGLEGAGEVQTPLAGPGAHRLAVGDLVWFRHAKSGEPAEHTDVVHLVRGSDVVETVSTYRGLGHAW</sequence>
<dbReference type="PANTHER" id="PTHR28004">
    <property type="entry name" value="ZGC:162816-RELATED"/>
    <property type="match status" value="1"/>
</dbReference>
<gene>
    <name evidence="2" type="ORF">D9V37_05250</name>
</gene>
<feature type="domain" description="Alanine racemase N-terminal" evidence="1">
    <location>
        <begin position="34"/>
        <end position="217"/>
    </location>
</feature>
<proteinExistence type="predicted"/>
<dbReference type="Proteomes" id="UP000281708">
    <property type="component" value="Unassembled WGS sequence"/>
</dbReference>
<name>A0A3L8P514_9ACTN</name>
<dbReference type="PANTHER" id="PTHR28004:SF2">
    <property type="entry name" value="D-SERINE DEHYDRATASE"/>
    <property type="match status" value="1"/>
</dbReference>
<dbReference type="Gene3D" id="3.20.20.10">
    <property type="entry name" value="Alanine racemase"/>
    <property type="match status" value="1"/>
</dbReference>
<evidence type="ECO:0000313" key="2">
    <source>
        <dbReference type="EMBL" id="RLV50315.1"/>
    </source>
</evidence>
<dbReference type="InterPro" id="IPR051466">
    <property type="entry name" value="D-amino_acid_metab_enzyme"/>
</dbReference>
<dbReference type="GO" id="GO:0008721">
    <property type="term" value="F:D-serine ammonia-lyase activity"/>
    <property type="evidence" value="ECO:0007669"/>
    <property type="project" value="TreeGrafter"/>
</dbReference>
<dbReference type="OrthoDB" id="2445260at2"/>
<dbReference type="InterPro" id="IPR001608">
    <property type="entry name" value="Ala_racemase_N"/>
</dbReference>
<evidence type="ECO:0000313" key="3">
    <source>
        <dbReference type="Proteomes" id="UP000281708"/>
    </source>
</evidence>
<dbReference type="EMBL" id="RDBE01000003">
    <property type="protein sequence ID" value="RLV50315.1"/>
    <property type="molecule type" value="Genomic_DNA"/>
</dbReference>
<organism evidence="2 3">
    <name type="scientific">Nocardioides mangrovicus</name>
    <dbReference type="NCBI Taxonomy" id="2478913"/>
    <lineage>
        <taxon>Bacteria</taxon>
        <taxon>Bacillati</taxon>
        <taxon>Actinomycetota</taxon>
        <taxon>Actinomycetes</taxon>
        <taxon>Propionibacteriales</taxon>
        <taxon>Nocardioidaceae</taxon>
        <taxon>Nocardioides</taxon>
    </lineage>
</organism>
<dbReference type="AlphaFoldDB" id="A0A3L8P514"/>
<dbReference type="Pfam" id="PF01168">
    <property type="entry name" value="Ala_racemase_N"/>
    <property type="match status" value="1"/>
</dbReference>
<comment type="caution">
    <text evidence="2">The sequence shown here is derived from an EMBL/GenBank/DDBJ whole genome shotgun (WGS) entry which is preliminary data.</text>
</comment>
<dbReference type="InterPro" id="IPR029066">
    <property type="entry name" value="PLP-binding_barrel"/>
</dbReference>
<dbReference type="GO" id="GO:0036088">
    <property type="term" value="P:D-serine catabolic process"/>
    <property type="evidence" value="ECO:0007669"/>
    <property type="project" value="TreeGrafter"/>
</dbReference>
<dbReference type="RefSeq" id="WP_121805113.1">
    <property type="nucleotide sequence ID" value="NZ_RDBE01000003.1"/>
</dbReference>
<reference evidence="2 3" key="1">
    <citation type="submission" date="2018-10" db="EMBL/GenBank/DDBJ databases">
        <title>Marmoricola sp. 4Q3S-7 whole genome shotgun sequence.</title>
        <authorList>
            <person name="Li F."/>
        </authorList>
    </citation>
    <scope>NUCLEOTIDE SEQUENCE [LARGE SCALE GENOMIC DNA]</scope>
    <source>
        <strain evidence="2 3">4Q3S-7</strain>
    </source>
</reference>
<evidence type="ECO:0000259" key="1">
    <source>
        <dbReference type="Pfam" id="PF01168"/>
    </source>
</evidence>